<reference evidence="1 2" key="1">
    <citation type="submission" date="2017-03" db="EMBL/GenBank/DDBJ databases">
        <title>Lifting the veil on microbial sulfur biogeochemistry in mining wastewaters.</title>
        <authorList>
            <person name="Kantor R.S."/>
            <person name="Colenbrander Nelson T."/>
            <person name="Marshall S."/>
            <person name="Bennett D."/>
            <person name="Apte S."/>
            <person name="Camacho D."/>
            <person name="Thomas B.C."/>
            <person name="Warren L.A."/>
            <person name="Banfield J.F."/>
        </authorList>
    </citation>
    <scope>NUCLEOTIDE SEQUENCE [LARGE SCALE GENOMIC DNA]</scope>
    <source>
        <strain evidence="1">32-69-9</strain>
    </source>
</reference>
<dbReference type="Pfam" id="PF09954">
    <property type="entry name" value="DUF2188"/>
    <property type="match status" value="1"/>
</dbReference>
<dbReference type="EMBL" id="NCEB01000009">
    <property type="protein sequence ID" value="OYX34377.1"/>
    <property type="molecule type" value="Genomic_DNA"/>
</dbReference>
<dbReference type="Proteomes" id="UP000215595">
    <property type="component" value="Unassembled WGS sequence"/>
</dbReference>
<accession>A0A258FQ94</accession>
<comment type="caution">
    <text evidence="1">The sequence shown here is derived from an EMBL/GenBank/DDBJ whole genome shotgun (WGS) entry which is preliminary data.</text>
</comment>
<name>A0A258FQ94_9CAUL</name>
<dbReference type="InterPro" id="IPR018691">
    <property type="entry name" value="DUF2188"/>
</dbReference>
<dbReference type="AlphaFoldDB" id="A0A258FQ94"/>
<proteinExistence type="predicted"/>
<organism evidence="1 2">
    <name type="scientific">Brevundimonas subvibrioides</name>
    <dbReference type="NCBI Taxonomy" id="74313"/>
    <lineage>
        <taxon>Bacteria</taxon>
        <taxon>Pseudomonadati</taxon>
        <taxon>Pseudomonadota</taxon>
        <taxon>Alphaproteobacteria</taxon>
        <taxon>Caulobacterales</taxon>
        <taxon>Caulobacteraceae</taxon>
        <taxon>Brevundimonas</taxon>
    </lineage>
</organism>
<gene>
    <name evidence="1" type="ORF">B7Z01_05885</name>
</gene>
<sequence length="79" mass="8884">MSHVTYRIVEHDGGWAYKVGDTFSETFPNHDAARAAAVAASREQRVADQTAYIEYEDREGSWITERADGHDRPDTDVQG</sequence>
<evidence type="ECO:0008006" key="3">
    <source>
        <dbReference type="Google" id="ProtNLM"/>
    </source>
</evidence>
<evidence type="ECO:0000313" key="1">
    <source>
        <dbReference type="EMBL" id="OYX34377.1"/>
    </source>
</evidence>
<protein>
    <recommendedName>
        <fullName evidence="3">DUF2188 domain-containing protein</fullName>
    </recommendedName>
</protein>
<evidence type="ECO:0000313" key="2">
    <source>
        <dbReference type="Proteomes" id="UP000215595"/>
    </source>
</evidence>